<dbReference type="EMBL" id="QTSX02004308">
    <property type="protein sequence ID" value="KAJ9066088.1"/>
    <property type="molecule type" value="Genomic_DNA"/>
</dbReference>
<dbReference type="Proteomes" id="UP001165960">
    <property type="component" value="Unassembled WGS sequence"/>
</dbReference>
<evidence type="ECO:0000313" key="2">
    <source>
        <dbReference type="Proteomes" id="UP001165960"/>
    </source>
</evidence>
<accession>A0ACC2SUZ3</accession>
<reference evidence="1" key="1">
    <citation type="submission" date="2022-04" db="EMBL/GenBank/DDBJ databases">
        <title>Genome of the entomopathogenic fungus Entomophthora muscae.</title>
        <authorList>
            <person name="Elya C."/>
            <person name="Lovett B.R."/>
            <person name="Lee E."/>
            <person name="Macias A.M."/>
            <person name="Hajek A.E."/>
            <person name="De Bivort B.L."/>
            <person name="Kasson M.T."/>
            <person name="De Fine Licht H.H."/>
            <person name="Stajich J.E."/>
        </authorList>
    </citation>
    <scope>NUCLEOTIDE SEQUENCE</scope>
    <source>
        <strain evidence="1">Berkeley</strain>
    </source>
</reference>
<organism evidence="1 2">
    <name type="scientific">Entomophthora muscae</name>
    <dbReference type="NCBI Taxonomy" id="34485"/>
    <lineage>
        <taxon>Eukaryota</taxon>
        <taxon>Fungi</taxon>
        <taxon>Fungi incertae sedis</taxon>
        <taxon>Zoopagomycota</taxon>
        <taxon>Entomophthoromycotina</taxon>
        <taxon>Entomophthoromycetes</taxon>
        <taxon>Entomophthorales</taxon>
        <taxon>Entomophthoraceae</taxon>
        <taxon>Entomophthora</taxon>
    </lineage>
</organism>
<gene>
    <name evidence="1" type="ORF">DSO57_1013133</name>
</gene>
<evidence type="ECO:0000313" key="1">
    <source>
        <dbReference type="EMBL" id="KAJ9066088.1"/>
    </source>
</evidence>
<name>A0ACC2SUZ3_9FUNG</name>
<proteinExistence type="predicted"/>
<protein>
    <submittedName>
        <fullName evidence="1">Uncharacterized protein</fullName>
    </submittedName>
</protein>
<keyword evidence="2" id="KW-1185">Reference proteome</keyword>
<comment type="caution">
    <text evidence="1">The sequence shown here is derived from an EMBL/GenBank/DDBJ whole genome shotgun (WGS) entry which is preliminary data.</text>
</comment>
<sequence length="163" mass="18191">MDNKNMIVLITRWDGEGGGLILSRSNKNNKQPKSQASRDSKVPTSTKCTKKPAKAKTPSPPPLSSFLHQSSHNRTDNYLTDHSFYQSEANLEPTEEQCAKKGKATKEPTSSYLWQEERGLQADLKELLPSSPSGSSPLLSSNYQDEQEDYTKKFKATGHPQHL</sequence>